<dbReference type="CDD" id="cd18808">
    <property type="entry name" value="SF1_C_Upf1"/>
    <property type="match status" value="1"/>
</dbReference>
<reference evidence="2 3" key="1">
    <citation type="submission" date="2016-11" db="EMBL/GenBank/DDBJ databases">
        <title>The macronuclear genome of Stentor coeruleus: a giant cell with tiny introns.</title>
        <authorList>
            <person name="Slabodnick M."/>
            <person name="Ruby J.G."/>
            <person name="Reiff S.B."/>
            <person name="Swart E.C."/>
            <person name="Gosai S."/>
            <person name="Prabakaran S."/>
            <person name="Witkowska E."/>
            <person name="Larue G.E."/>
            <person name="Fisher S."/>
            <person name="Freeman R.M."/>
            <person name="Gunawardena J."/>
            <person name="Chu W."/>
            <person name="Stover N.A."/>
            <person name="Gregory B.D."/>
            <person name="Nowacki M."/>
            <person name="Derisi J."/>
            <person name="Roy S.W."/>
            <person name="Marshall W.F."/>
            <person name="Sood P."/>
        </authorList>
    </citation>
    <scope>NUCLEOTIDE SEQUENCE [LARGE SCALE GENOMIC DNA]</scope>
    <source>
        <strain evidence="2">WM001</strain>
    </source>
</reference>
<keyword evidence="3" id="KW-1185">Reference proteome</keyword>
<dbReference type="EMBL" id="MPUH01000375">
    <property type="protein sequence ID" value="OMJ81563.1"/>
    <property type="molecule type" value="Genomic_DNA"/>
</dbReference>
<dbReference type="InterPro" id="IPR027417">
    <property type="entry name" value="P-loop_NTPase"/>
</dbReference>
<protein>
    <recommendedName>
        <fullName evidence="1">DNA2/NAM7 helicase-like C-terminal domain-containing protein</fullName>
    </recommendedName>
</protein>
<dbReference type="SUPFAM" id="SSF52540">
    <property type="entry name" value="P-loop containing nucleoside triphosphate hydrolases"/>
    <property type="match status" value="1"/>
</dbReference>
<dbReference type="OrthoDB" id="6513042at2759"/>
<dbReference type="Pfam" id="PF13087">
    <property type="entry name" value="AAA_12"/>
    <property type="match status" value="1"/>
</dbReference>
<dbReference type="InterPro" id="IPR045055">
    <property type="entry name" value="DNA2/NAM7-like"/>
</dbReference>
<name>A0A1R2BXN9_9CILI</name>
<proteinExistence type="predicted"/>
<dbReference type="GO" id="GO:0006369">
    <property type="term" value="P:termination of RNA polymerase II transcription"/>
    <property type="evidence" value="ECO:0007669"/>
    <property type="project" value="TreeGrafter"/>
</dbReference>
<dbReference type="GO" id="GO:0016604">
    <property type="term" value="C:nuclear body"/>
    <property type="evidence" value="ECO:0007669"/>
    <property type="project" value="TreeGrafter"/>
</dbReference>
<dbReference type="Gene3D" id="3.40.50.300">
    <property type="entry name" value="P-loop containing nucleotide triphosphate hydrolases"/>
    <property type="match status" value="1"/>
</dbReference>
<dbReference type="AlphaFoldDB" id="A0A1R2BXN9"/>
<gene>
    <name evidence="2" type="ORF">SteCoe_17912</name>
</gene>
<comment type="caution">
    <text evidence="2">The sequence shown here is derived from an EMBL/GenBank/DDBJ whole genome shotgun (WGS) entry which is preliminary data.</text>
</comment>
<dbReference type="InterPro" id="IPR047187">
    <property type="entry name" value="SF1_C_Upf1"/>
</dbReference>
<dbReference type="GO" id="GO:0001147">
    <property type="term" value="F:transcription termination site sequence-specific DNA binding"/>
    <property type="evidence" value="ECO:0007669"/>
    <property type="project" value="TreeGrafter"/>
</dbReference>
<evidence type="ECO:0000259" key="1">
    <source>
        <dbReference type="Pfam" id="PF13087"/>
    </source>
</evidence>
<sequence length="107" mass="12173">MSVDAAQGREWGIIILSCVRANNKASVGFLNEFRRLNVAATRAKYELIACGNLDTLMESQLWASFIKFFSDKNLIYSGQFTQLKRKSVKVDAKINMRQLCASKYQKD</sequence>
<accession>A0A1R2BXN9</accession>
<feature type="domain" description="DNA2/NAM7 helicase-like C-terminal" evidence="1">
    <location>
        <begin position="2"/>
        <end position="52"/>
    </location>
</feature>
<dbReference type="PANTHER" id="PTHR10887">
    <property type="entry name" value="DNA2/NAM7 HELICASE FAMILY"/>
    <property type="match status" value="1"/>
</dbReference>
<dbReference type="InterPro" id="IPR041679">
    <property type="entry name" value="DNA2/NAM7-like_C"/>
</dbReference>
<dbReference type="Proteomes" id="UP000187209">
    <property type="component" value="Unassembled WGS sequence"/>
</dbReference>
<evidence type="ECO:0000313" key="2">
    <source>
        <dbReference type="EMBL" id="OMJ81563.1"/>
    </source>
</evidence>
<evidence type="ECO:0000313" key="3">
    <source>
        <dbReference type="Proteomes" id="UP000187209"/>
    </source>
</evidence>
<organism evidence="2 3">
    <name type="scientific">Stentor coeruleus</name>
    <dbReference type="NCBI Taxonomy" id="5963"/>
    <lineage>
        <taxon>Eukaryota</taxon>
        <taxon>Sar</taxon>
        <taxon>Alveolata</taxon>
        <taxon>Ciliophora</taxon>
        <taxon>Postciliodesmatophora</taxon>
        <taxon>Heterotrichea</taxon>
        <taxon>Heterotrichida</taxon>
        <taxon>Stentoridae</taxon>
        <taxon>Stentor</taxon>
    </lineage>
</organism>
<dbReference type="PANTHER" id="PTHR10887:SF495">
    <property type="entry name" value="HELICASE SENATAXIN ISOFORM X1-RELATED"/>
    <property type="match status" value="1"/>
</dbReference>